<dbReference type="PRINTS" id="PR00080">
    <property type="entry name" value="SDRFAMILY"/>
</dbReference>
<dbReference type="GO" id="GO:0016491">
    <property type="term" value="F:oxidoreductase activity"/>
    <property type="evidence" value="ECO:0007669"/>
    <property type="project" value="TreeGrafter"/>
</dbReference>
<dbReference type="InterPro" id="IPR036291">
    <property type="entry name" value="NAD(P)-bd_dom_sf"/>
</dbReference>
<dbReference type="RefSeq" id="WP_018382884.1">
    <property type="nucleotide sequence ID" value="NZ_LLZU01000011.1"/>
</dbReference>
<dbReference type="InterPro" id="IPR002347">
    <property type="entry name" value="SDR_fam"/>
</dbReference>
<dbReference type="SMR" id="A3R4Q6"/>
<dbReference type="EMBL" id="EF140901">
    <property type="protein sequence ID" value="ABO15851.1"/>
    <property type="molecule type" value="Genomic_DNA"/>
</dbReference>
<evidence type="ECO:0000256" key="2">
    <source>
        <dbReference type="SAM" id="MobiDB-lite"/>
    </source>
</evidence>
<dbReference type="AlphaFoldDB" id="A3R4Q6"/>
<dbReference type="OrthoDB" id="3178062at2"/>
<dbReference type="Gene3D" id="3.40.50.720">
    <property type="entry name" value="NAD(P)-binding Rossmann-like Domain"/>
    <property type="match status" value="1"/>
</dbReference>
<dbReference type="GO" id="GO:0008202">
    <property type="term" value="P:steroid metabolic process"/>
    <property type="evidence" value="ECO:0007669"/>
    <property type="project" value="TreeGrafter"/>
</dbReference>
<dbReference type="CDD" id="cd05374">
    <property type="entry name" value="17beta-HSD-like_SDR_c"/>
    <property type="match status" value="1"/>
</dbReference>
<evidence type="ECO:0000313" key="3">
    <source>
        <dbReference type="EMBL" id="ABO15851.1"/>
    </source>
</evidence>
<feature type="region of interest" description="Disordered" evidence="2">
    <location>
        <begin position="293"/>
        <end position="313"/>
    </location>
</feature>
<reference evidence="3" key="1">
    <citation type="journal article" date="2007" name="Antimicrob. Agents Chemother.">
        <title>Cloning and characterization of the pyrrolomycin biosynthetic gene clusters from Actinosporangium vitaminophilum ATCC 31673 and Streptomyces sp. strain UC 11065.</title>
        <authorList>
            <person name="Zhang X."/>
            <person name="Parry R.J."/>
        </authorList>
    </citation>
    <scope>NUCLEOTIDE SEQUENCE</scope>
    <source>
        <strain evidence="3">ATCC 31673</strain>
    </source>
</reference>
<dbReference type="PANTHER" id="PTHR43313">
    <property type="entry name" value="SHORT-CHAIN DEHYDROGENASE/REDUCTASE FAMILY 9C"/>
    <property type="match status" value="1"/>
</dbReference>
<gene>
    <name evidence="3" type="primary">pyr15</name>
</gene>
<name>A3R4Q6_WENVI</name>
<organism evidence="3">
    <name type="scientific">Wenjunlia vitaminophila</name>
    <name type="common">Streptomyces vitaminophilus</name>
    <dbReference type="NCBI Taxonomy" id="76728"/>
    <lineage>
        <taxon>Bacteria</taxon>
        <taxon>Bacillati</taxon>
        <taxon>Actinomycetota</taxon>
        <taxon>Actinomycetes</taxon>
        <taxon>Kitasatosporales</taxon>
        <taxon>Streptomycetaceae</taxon>
        <taxon>Wenjunlia</taxon>
    </lineage>
</organism>
<accession>A3R4Q6</accession>
<proteinExistence type="inferred from homology"/>
<protein>
    <submittedName>
        <fullName evidence="3">Oxidoreductase</fullName>
    </submittedName>
</protein>
<comment type="similarity">
    <text evidence="1">Belongs to the short-chain dehydrogenases/reductases (SDR) family.</text>
</comment>
<dbReference type="Pfam" id="PF00106">
    <property type="entry name" value="adh_short"/>
    <property type="match status" value="1"/>
</dbReference>
<sequence>MRPSAPDQGSVVITGASTGIGRACALHLAENGFQVFAGVRKEADGASLERDAKGSLRALLLDVTDQEQIEAAAAEVSRSSGGKLRCLVNNAGIGIPAPTELVDLDLLRRQFEVNVFGQVAVTQEFLPLLRAATGRIVNMGSIADRLTMPFAGPLNSSKHALASLNDALRFELRPWGIHVVLIEPAAIRSAAADGVKEHGQRLVDGLSPRGRHLYEDALRSMLSAMSDKMGRIAAPPSTVAKVVHRAITVDRPKTRYLVGKPARPLAAISKVASDRAFDMIKARIFDQPRGFGSRGADVPDDLESVRRARRRAS</sequence>
<dbReference type="PRINTS" id="PR00081">
    <property type="entry name" value="GDHRDH"/>
</dbReference>
<evidence type="ECO:0000256" key="1">
    <source>
        <dbReference type="RuleBase" id="RU000363"/>
    </source>
</evidence>
<dbReference type="SUPFAM" id="SSF51735">
    <property type="entry name" value="NAD(P)-binding Rossmann-fold domains"/>
    <property type="match status" value="1"/>
</dbReference>
<dbReference type="PANTHER" id="PTHR43313:SF1">
    <property type="entry name" value="3BETA-HYDROXYSTEROID DEHYDROGENASE DHS-16"/>
    <property type="match status" value="1"/>
</dbReference>